<reference evidence="5" key="1">
    <citation type="submission" date="2009-01" db="EMBL/GenBank/DDBJ databases">
        <title>Complete sequence of chromosome Cyanothece sp. PCC 7425.</title>
        <authorList>
            <consortium name="US DOE Joint Genome Institute"/>
            <person name="Lucas S."/>
            <person name="Copeland A."/>
            <person name="Lapidus A."/>
            <person name="Glavina del Rio T."/>
            <person name="Dalin E."/>
            <person name="Tice H."/>
            <person name="Bruce D."/>
            <person name="Goodwin L."/>
            <person name="Pitluck S."/>
            <person name="Sims D."/>
            <person name="Meineke L."/>
            <person name="Brettin T."/>
            <person name="Detter J.C."/>
            <person name="Han C."/>
            <person name="Larimer F."/>
            <person name="Land M."/>
            <person name="Hauser L."/>
            <person name="Kyrpides N."/>
            <person name="Ovchinnikova G."/>
            <person name="Liberton M."/>
            <person name="Stoeckel J."/>
            <person name="Banerjee A."/>
            <person name="Singh A."/>
            <person name="Page L."/>
            <person name="Sato H."/>
            <person name="Zhao L."/>
            <person name="Sherman L."/>
            <person name="Pakrasi H."/>
            <person name="Richardson P."/>
        </authorList>
    </citation>
    <scope>NUCLEOTIDE SEQUENCE</scope>
    <source>
        <strain evidence="5">PCC 7425</strain>
    </source>
</reference>
<dbReference type="AlphaFoldDB" id="B8HJK3"/>
<dbReference type="EMBL" id="CP001344">
    <property type="protein sequence ID" value="ACL44956.1"/>
    <property type="molecule type" value="Genomic_DNA"/>
</dbReference>
<dbReference type="STRING" id="395961.Cyan7425_2601"/>
<keyword evidence="2" id="KW-0347">Helicase</keyword>
<dbReference type="HOGENOM" id="CLU_1048452_0_0_3"/>
<evidence type="ECO:0000256" key="2">
    <source>
        <dbReference type="ARBA" id="ARBA00022806"/>
    </source>
</evidence>
<sequence length="263" mass="30288">MAYPLSATKLQTYGRCAQQFYYRYERRVPAPSSFGSAALGTALHRTLRKVHGDWHYNDPFIPWPWVETCWGEFCQDLSLEQRSEGLKILGLYTKTHLAEPMHRPLALEGRIDAELLFHHVPFKVSGRYDRIEYLDGGKLHLIDYKSAKDPAPVEGLDLQIGLYYLALEQRYHAALARMSLLFLRTGELVSYEATLEHRQQVLELISDLAQRLHNEDWTATTGKHCDRCGYRKYCPAATTEPVPLPLQDEVPRRPKFPVQLAFA</sequence>
<dbReference type="SUPFAM" id="SSF52980">
    <property type="entry name" value="Restriction endonuclease-like"/>
    <property type="match status" value="1"/>
</dbReference>
<proteinExistence type="predicted"/>
<organism evidence="5">
    <name type="scientific">Cyanothece sp. (strain PCC 7425 / ATCC 29141)</name>
    <dbReference type="NCBI Taxonomy" id="395961"/>
    <lineage>
        <taxon>Bacteria</taxon>
        <taxon>Bacillati</taxon>
        <taxon>Cyanobacteriota</taxon>
        <taxon>Cyanophyceae</taxon>
        <taxon>Gomontiellales</taxon>
        <taxon>Cyanothecaceae</taxon>
        <taxon>Cyanothece</taxon>
    </lineage>
</organism>
<accession>B8HJK3</accession>
<dbReference type="KEGG" id="cyn:Cyan7425_2601"/>
<protein>
    <recommendedName>
        <fullName evidence="4">PD-(D/E)XK endonuclease-like domain-containing protein</fullName>
    </recommendedName>
</protein>
<keyword evidence="1" id="KW-0227">DNA damage</keyword>
<name>B8HJK3_CYAP4</name>
<evidence type="ECO:0000313" key="5">
    <source>
        <dbReference type="EMBL" id="ACL44956.1"/>
    </source>
</evidence>
<keyword evidence="2" id="KW-0067">ATP-binding</keyword>
<evidence type="ECO:0000256" key="1">
    <source>
        <dbReference type="ARBA" id="ARBA00022763"/>
    </source>
</evidence>
<dbReference type="InterPro" id="IPR011604">
    <property type="entry name" value="PDDEXK-like_dom_sf"/>
</dbReference>
<dbReference type="GO" id="GO:0006281">
    <property type="term" value="P:DNA repair"/>
    <property type="evidence" value="ECO:0007669"/>
    <property type="project" value="UniProtKB-KW"/>
</dbReference>
<evidence type="ECO:0000259" key="4">
    <source>
        <dbReference type="Pfam" id="PF12705"/>
    </source>
</evidence>
<dbReference type="Gene3D" id="3.90.320.10">
    <property type="match status" value="1"/>
</dbReference>
<keyword evidence="2" id="KW-0547">Nucleotide-binding</keyword>
<dbReference type="GO" id="GO:0004386">
    <property type="term" value="F:helicase activity"/>
    <property type="evidence" value="ECO:0007669"/>
    <property type="project" value="UniProtKB-KW"/>
</dbReference>
<keyword evidence="2" id="KW-0378">Hydrolase</keyword>
<feature type="domain" description="PD-(D/E)XK endonuclease-like" evidence="4">
    <location>
        <begin position="5"/>
        <end position="235"/>
    </location>
</feature>
<gene>
    <name evidence="5" type="ordered locus">Cyan7425_2601</name>
</gene>
<dbReference type="eggNOG" id="COG2887">
    <property type="taxonomic scope" value="Bacteria"/>
</dbReference>
<dbReference type="OrthoDB" id="526734at2"/>
<dbReference type="InterPro" id="IPR011335">
    <property type="entry name" value="Restrct_endonuc-II-like"/>
</dbReference>
<keyword evidence="3" id="KW-0234">DNA repair</keyword>
<evidence type="ECO:0000256" key="3">
    <source>
        <dbReference type="ARBA" id="ARBA00023204"/>
    </source>
</evidence>
<dbReference type="InterPro" id="IPR038726">
    <property type="entry name" value="PDDEXK_AddAB-type"/>
</dbReference>
<dbReference type="Pfam" id="PF12705">
    <property type="entry name" value="PDDEXK_1"/>
    <property type="match status" value="1"/>
</dbReference>